<evidence type="ECO:0000313" key="2">
    <source>
        <dbReference type="Proteomes" id="UP001314229"/>
    </source>
</evidence>
<protein>
    <submittedName>
        <fullName evidence="1">Uncharacterized protein LOC115546823</fullName>
    </submittedName>
</protein>
<name>A0AAV1N5G1_SCOSC</name>
<keyword evidence="2" id="KW-1185">Reference proteome</keyword>
<accession>A0AAV1N5G1</accession>
<dbReference type="AlphaFoldDB" id="A0AAV1N5G1"/>
<dbReference type="Proteomes" id="UP001314229">
    <property type="component" value="Unassembled WGS sequence"/>
</dbReference>
<proteinExistence type="predicted"/>
<gene>
    <name evidence="1" type="ORF">FSCOSCO3_A009939</name>
</gene>
<organism evidence="1 2">
    <name type="scientific">Scomber scombrus</name>
    <name type="common">Atlantic mackerel</name>
    <name type="synonym">Scomber vernalis</name>
    <dbReference type="NCBI Taxonomy" id="13677"/>
    <lineage>
        <taxon>Eukaryota</taxon>
        <taxon>Metazoa</taxon>
        <taxon>Chordata</taxon>
        <taxon>Craniata</taxon>
        <taxon>Vertebrata</taxon>
        <taxon>Euteleostomi</taxon>
        <taxon>Actinopterygii</taxon>
        <taxon>Neopterygii</taxon>
        <taxon>Teleostei</taxon>
        <taxon>Neoteleostei</taxon>
        <taxon>Acanthomorphata</taxon>
        <taxon>Pelagiaria</taxon>
        <taxon>Scombriformes</taxon>
        <taxon>Scombridae</taxon>
        <taxon>Scomber</taxon>
    </lineage>
</organism>
<sequence length="58" mass="6956">MADITTVAALYLLYKIQKRRKTTRRRVWVHDILRRRTELGEFHRLLQELVWVTAGSSC</sequence>
<evidence type="ECO:0000313" key="1">
    <source>
        <dbReference type="EMBL" id="CAK6954671.1"/>
    </source>
</evidence>
<reference evidence="1 2" key="1">
    <citation type="submission" date="2024-01" db="EMBL/GenBank/DDBJ databases">
        <authorList>
            <person name="Alioto T."/>
            <person name="Alioto T."/>
            <person name="Gomez Garrido J."/>
        </authorList>
    </citation>
    <scope>NUCLEOTIDE SEQUENCE [LARGE SCALE GENOMIC DNA]</scope>
</reference>
<dbReference type="EMBL" id="CAWUFR010000018">
    <property type="protein sequence ID" value="CAK6954671.1"/>
    <property type="molecule type" value="Genomic_DNA"/>
</dbReference>
<comment type="caution">
    <text evidence="1">The sequence shown here is derived from an EMBL/GenBank/DDBJ whole genome shotgun (WGS) entry which is preliminary data.</text>
</comment>